<dbReference type="AlphaFoldDB" id="A0A074TCU4"/>
<comment type="caution">
    <text evidence="2">The sequence shown here is derived from an EMBL/GenBank/DDBJ whole genome shotgun (WGS) entry which is preliminary data.</text>
</comment>
<feature type="domain" description="PilZ" evidence="1">
    <location>
        <begin position="3"/>
        <end position="80"/>
    </location>
</feature>
<sequence length="81" mass="9131">MTERRTNRRRRTLLTGKIIFNQRSSVITCVVRNLSDTGACLEIPATLNVPDAFELKIEPGGARSQCRIVWRLATRIGVAFD</sequence>
<dbReference type="Gene3D" id="2.40.10.220">
    <property type="entry name" value="predicted glycosyltransferase like domains"/>
    <property type="match status" value="1"/>
</dbReference>
<proteinExistence type="predicted"/>
<dbReference type="Pfam" id="PF07238">
    <property type="entry name" value="PilZ"/>
    <property type="match status" value="1"/>
</dbReference>
<keyword evidence="3" id="KW-1185">Reference proteome</keyword>
<accession>A0A074TCU4</accession>
<evidence type="ECO:0000313" key="3">
    <source>
        <dbReference type="Proteomes" id="UP000027725"/>
    </source>
</evidence>
<dbReference type="EMBL" id="JHEH01000051">
    <property type="protein sequence ID" value="KEP67990.1"/>
    <property type="molecule type" value="Genomic_DNA"/>
</dbReference>
<organism evidence="2 3">
    <name type="scientific">Thioclava dalianensis</name>
    <dbReference type="NCBI Taxonomy" id="1185766"/>
    <lineage>
        <taxon>Bacteria</taxon>
        <taxon>Pseudomonadati</taxon>
        <taxon>Pseudomonadota</taxon>
        <taxon>Alphaproteobacteria</taxon>
        <taxon>Rhodobacterales</taxon>
        <taxon>Paracoccaceae</taxon>
        <taxon>Thioclava</taxon>
    </lineage>
</organism>
<dbReference type="eggNOG" id="ENOG5033AB2">
    <property type="taxonomic scope" value="Bacteria"/>
</dbReference>
<dbReference type="SUPFAM" id="SSF141371">
    <property type="entry name" value="PilZ domain-like"/>
    <property type="match status" value="1"/>
</dbReference>
<evidence type="ECO:0000259" key="1">
    <source>
        <dbReference type="Pfam" id="PF07238"/>
    </source>
</evidence>
<protein>
    <submittedName>
        <fullName evidence="2">Pilus assembly protein PilZ</fullName>
    </submittedName>
</protein>
<reference evidence="2 3" key="1">
    <citation type="submission" date="2014-03" db="EMBL/GenBank/DDBJ databases">
        <title>The draft genome sequence of Thioclava dalianensis DLFJ1-1.</title>
        <authorList>
            <person name="Lai Q."/>
            <person name="Shao Z."/>
        </authorList>
    </citation>
    <scope>NUCLEOTIDE SEQUENCE [LARGE SCALE GENOMIC DNA]</scope>
    <source>
        <strain evidence="2 3">DLFJ1-1</strain>
    </source>
</reference>
<dbReference type="GO" id="GO:0035438">
    <property type="term" value="F:cyclic-di-GMP binding"/>
    <property type="evidence" value="ECO:0007669"/>
    <property type="project" value="InterPro"/>
</dbReference>
<gene>
    <name evidence="2" type="ORF">DL1_16670</name>
</gene>
<dbReference type="InterPro" id="IPR009875">
    <property type="entry name" value="PilZ_domain"/>
</dbReference>
<evidence type="ECO:0000313" key="2">
    <source>
        <dbReference type="EMBL" id="KEP67990.1"/>
    </source>
</evidence>
<name>A0A074TCU4_9RHOB</name>
<dbReference type="Proteomes" id="UP000027725">
    <property type="component" value="Unassembled WGS sequence"/>
</dbReference>
<dbReference type="RefSeq" id="WP_038069657.1">
    <property type="nucleotide sequence ID" value="NZ_FOVB01000012.1"/>
</dbReference>